<keyword evidence="1 4" id="KW-0489">Methyltransferase</keyword>
<dbReference type="EC" id="2.1.1.190" evidence="7"/>
<dbReference type="PATRIC" id="fig|1527444.3.peg.394"/>
<dbReference type="AlphaFoldDB" id="A0A086CHW9"/>
<proteinExistence type="inferred from homology"/>
<evidence type="ECO:0000256" key="5">
    <source>
        <dbReference type="PROSITE-ProRule" id="PRU10015"/>
    </source>
</evidence>
<feature type="active site" evidence="5">
    <location>
        <position position="406"/>
    </location>
</feature>
<feature type="domain" description="TRAM" evidence="6">
    <location>
        <begin position="1"/>
        <end position="59"/>
    </location>
</feature>
<keyword evidence="2 4" id="KW-0808">Transferase</keyword>
<dbReference type="PANTHER" id="PTHR11061">
    <property type="entry name" value="RNA M5U METHYLTRANSFERASE"/>
    <property type="match status" value="1"/>
</dbReference>
<dbReference type="InterPro" id="IPR030391">
    <property type="entry name" value="MeTrfase_TrmA_CS"/>
</dbReference>
<feature type="binding site" evidence="4">
    <location>
        <position position="284"/>
    </location>
    <ligand>
        <name>S-adenosyl-L-methionine</name>
        <dbReference type="ChEBI" id="CHEBI:59789"/>
    </ligand>
</feature>
<organism evidence="7 8">
    <name type="scientific">Candidatus Atelocyanobacterium thalassa isolate SIO64986</name>
    <dbReference type="NCBI Taxonomy" id="1527444"/>
    <lineage>
        <taxon>Bacteria</taxon>
        <taxon>Bacillati</taxon>
        <taxon>Cyanobacteriota</taxon>
        <taxon>Cyanophyceae</taxon>
        <taxon>Oscillatoriophycideae</taxon>
        <taxon>Chroococcales</taxon>
        <taxon>Aphanothecaceae</taxon>
        <taxon>Candidatus Atelocyanobacterium</taxon>
        <taxon>Candidatus Atelocyanobacterium thalassae</taxon>
    </lineage>
</organism>
<comment type="similarity">
    <text evidence="4">Belongs to the class I-like SAM-binding methyltransferase superfamily. RNA M5U methyltransferase family.</text>
</comment>
<protein>
    <submittedName>
        <fullName evidence="7">23S rRNA m(5)U-1939 methyltransferase</fullName>
        <ecNumber evidence="7">2.1.1.190</ecNumber>
    </submittedName>
</protein>
<dbReference type="InterPro" id="IPR030390">
    <property type="entry name" value="MeTrfase_TrmA_AS"/>
</dbReference>
<dbReference type="STRING" id="1527444.ucyna2_00412"/>
<dbReference type="FunFam" id="2.40.50.1070:FF:000003">
    <property type="entry name" value="23S rRNA (Uracil-5-)-methyltransferase RumA"/>
    <property type="match status" value="1"/>
</dbReference>
<keyword evidence="3 4" id="KW-0949">S-adenosyl-L-methionine</keyword>
<evidence type="ECO:0000256" key="1">
    <source>
        <dbReference type="ARBA" id="ARBA00022603"/>
    </source>
</evidence>
<dbReference type="SUPFAM" id="SSF50249">
    <property type="entry name" value="Nucleic acid-binding proteins"/>
    <property type="match status" value="1"/>
</dbReference>
<dbReference type="GO" id="GO:0070041">
    <property type="term" value="F:rRNA (uridine-C5-)-methyltransferase activity"/>
    <property type="evidence" value="ECO:0007669"/>
    <property type="project" value="TreeGrafter"/>
</dbReference>
<dbReference type="FunFam" id="3.40.50.150:FF:000009">
    <property type="entry name" value="23S rRNA (Uracil(1939)-C(5))-methyltransferase RlmD"/>
    <property type="match status" value="1"/>
</dbReference>
<dbReference type="PROSITE" id="PS51687">
    <property type="entry name" value="SAM_MT_RNA_M5U"/>
    <property type="match status" value="1"/>
</dbReference>
<evidence type="ECO:0000313" key="7">
    <source>
        <dbReference type="EMBL" id="KFF41783.1"/>
    </source>
</evidence>
<dbReference type="PANTHER" id="PTHR11061:SF30">
    <property type="entry name" value="TRNA (URACIL(54)-C(5))-METHYLTRANSFERASE"/>
    <property type="match status" value="1"/>
</dbReference>
<dbReference type="eggNOG" id="COG2265">
    <property type="taxonomic scope" value="Bacteria"/>
</dbReference>
<feature type="binding site" evidence="4">
    <location>
        <position position="334"/>
    </location>
    <ligand>
        <name>S-adenosyl-L-methionine</name>
        <dbReference type="ChEBI" id="CHEBI:59789"/>
    </ligand>
</feature>
<dbReference type="Pfam" id="PF05958">
    <property type="entry name" value="tRNA_U5-meth_tr"/>
    <property type="match status" value="1"/>
</dbReference>
<dbReference type="Gene3D" id="2.40.50.1070">
    <property type="match status" value="1"/>
</dbReference>
<dbReference type="PROSITE" id="PS50926">
    <property type="entry name" value="TRAM"/>
    <property type="match status" value="1"/>
</dbReference>
<dbReference type="InterPro" id="IPR002792">
    <property type="entry name" value="TRAM_dom"/>
</dbReference>
<dbReference type="SUPFAM" id="SSF53335">
    <property type="entry name" value="S-adenosyl-L-methionine-dependent methyltransferases"/>
    <property type="match status" value="1"/>
</dbReference>
<feature type="binding site" evidence="4">
    <location>
        <position position="313"/>
    </location>
    <ligand>
        <name>S-adenosyl-L-methionine</name>
        <dbReference type="ChEBI" id="CHEBI:59789"/>
    </ligand>
</feature>
<dbReference type="GO" id="GO:0070475">
    <property type="term" value="P:rRNA base methylation"/>
    <property type="evidence" value="ECO:0007669"/>
    <property type="project" value="TreeGrafter"/>
</dbReference>
<dbReference type="Pfam" id="PF01938">
    <property type="entry name" value="TRAM"/>
    <property type="match status" value="1"/>
</dbReference>
<comment type="caution">
    <text evidence="7">The sequence shown here is derived from an EMBL/GenBank/DDBJ whole genome shotgun (WGS) entry which is preliminary data.</text>
</comment>
<feature type="active site" description="Nucleophile" evidence="4">
    <location>
        <position position="406"/>
    </location>
</feature>
<dbReference type="Proteomes" id="UP000028922">
    <property type="component" value="Unassembled WGS sequence"/>
</dbReference>
<dbReference type="CDD" id="cd02440">
    <property type="entry name" value="AdoMet_MTases"/>
    <property type="match status" value="1"/>
</dbReference>
<evidence type="ECO:0000256" key="4">
    <source>
        <dbReference type="PROSITE-ProRule" id="PRU01024"/>
    </source>
</evidence>
<dbReference type="InterPro" id="IPR029063">
    <property type="entry name" value="SAM-dependent_MTases_sf"/>
</dbReference>
<dbReference type="EMBL" id="JPSP01000003">
    <property type="protein sequence ID" value="KFF41783.1"/>
    <property type="molecule type" value="Genomic_DNA"/>
</dbReference>
<name>A0A086CHW9_9CHRO</name>
<reference evidence="7 8" key="1">
    <citation type="submission" date="2014-08" db="EMBL/GenBank/DDBJ databases">
        <title>Comparative genomics reveals surprising divergence of two closely related strains of uncultivated UCYN-A cyanobacteria.</title>
        <authorList>
            <person name="Bombar D."/>
            <person name="Heller P."/>
            <person name="Sanchez-Baracaldo P."/>
            <person name="Carter B.J."/>
            <person name="Zert J.P."/>
        </authorList>
    </citation>
    <scope>NUCLEOTIDE SEQUENCE [LARGE SCALE GENOMIC DNA]</scope>
</reference>
<evidence type="ECO:0000256" key="3">
    <source>
        <dbReference type="ARBA" id="ARBA00022691"/>
    </source>
</evidence>
<dbReference type="InterPro" id="IPR010280">
    <property type="entry name" value="U5_MeTrfase_fam"/>
</dbReference>
<gene>
    <name evidence="7" type="ORF">ucyna2_00412</name>
</gene>
<dbReference type="PROSITE" id="PS01231">
    <property type="entry name" value="TRMA_2"/>
    <property type="match status" value="1"/>
</dbReference>
<evidence type="ECO:0000313" key="8">
    <source>
        <dbReference type="Proteomes" id="UP000028922"/>
    </source>
</evidence>
<dbReference type="Gene3D" id="3.40.50.150">
    <property type="entry name" value="Vaccinia Virus protein VP39"/>
    <property type="match status" value="1"/>
</dbReference>
<sequence>MSQQNNLIKLNIVDVNDNGEGVGKFEEKIIFVPDTVTGDVVLVSLNFIKRQYAYGKIKEIIHSSPYRVRPNCIVADKCGGCQWQHISPEYQLHIKQNKIVQSLRRIGRFKDISVLPILSSSEIFGYRNKATYPLSYSKSGNVHAGYYQRHTHKLININQCPIQDSRLNSFLAEIKLDIEKQGWTIYNEKTYEGQLRHLALRIGHSTGEVLLTLVSTSSHINEIKKQANLWLEKYPNLIGVLINQNSEKSNKIFGDKTFSIVGEPFLKENFFNIDFKLRPDTFFQVNTQSAETLLHSLLDNLILTGKEKIVDAYCGIGTFTLPLAKRVSHATGIEISYDSIEQAKTNAKTNNIDNVVFYQGAVKDILPSLNISPDIVLLDPPRKGCEDGVIETLRRVRPPLIIYISCQPSTLARDLKKICHQNLYKILWIQPVDFFPQTPHVESIVAIRHIV</sequence>
<dbReference type="PROSITE" id="PS01230">
    <property type="entry name" value="TRMA_1"/>
    <property type="match status" value="1"/>
</dbReference>
<evidence type="ECO:0000259" key="6">
    <source>
        <dbReference type="PROSITE" id="PS50926"/>
    </source>
</evidence>
<evidence type="ECO:0000256" key="2">
    <source>
        <dbReference type="ARBA" id="ARBA00022679"/>
    </source>
</evidence>
<feature type="binding site" evidence="4">
    <location>
        <position position="379"/>
    </location>
    <ligand>
        <name>S-adenosyl-L-methionine</name>
        <dbReference type="ChEBI" id="CHEBI:59789"/>
    </ligand>
</feature>
<dbReference type="NCBIfam" id="TIGR00479">
    <property type="entry name" value="rumA"/>
    <property type="match status" value="1"/>
</dbReference>
<accession>A0A086CHW9</accession>
<dbReference type="Gene3D" id="2.40.50.140">
    <property type="entry name" value="Nucleic acid-binding proteins"/>
    <property type="match status" value="1"/>
</dbReference>
<dbReference type="InterPro" id="IPR012340">
    <property type="entry name" value="NA-bd_OB-fold"/>
</dbReference>